<evidence type="ECO:0000256" key="3">
    <source>
        <dbReference type="ARBA" id="ARBA00009370"/>
    </source>
</evidence>
<evidence type="ECO:0000256" key="7">
    <source>
        <dbReference type="RuleBase" id="RU362042"/>
    </source>
</evidence>
<dbReference type="SUPFAM" id="SSF51306">
    <property type="entry name" value="LexA/Signal peptidase"/>
    <property type="match status" value="1"/>
</dbReference>
<dbReference type="CDD" id="cd06530">
    <property type="entry name" value="S26_SPase_I"/>
    <property type="match status" value="1"/>
</dbReference>
<keyword evidence="7" id="KW-0812">Transmembrane</keyword>
<dbReference type="InterPro" id="IPR000223">
    <property type="entry name" value="Pept_S26A_signal_pept_1"/>
</dbReference>
<comment type="catalytic activity">
    <reaction evidence="1 7">
        <text>Cleavage of hydrophobic, N-terminal signal or leader sequences from secreted and periplasmic proteins.</text>
        <dbReference type="EC" id="3.4.21.89"/>
    </reaction>
</comment>
<evidence type="ECO:0000313" key="10">
    <source>
        <dbReference type="EMBL" id="HIZ74755.1"/>
    </source>
</evidence>
<gene>
    <name evidence="10" type="primary">lepB</name>
    <name evidence="10" type="ORF">H9723_05870</name>
</gene>
<organism evidence="10 11">
    <name type="scientific">Candidatus Mediterraneibacter stercoravium</name>
    <dbReference type="NCBI Taxonomy" id="2838685"/>
    <lineage>
        <taxon>Bacteria</taxon>
        <taxon>Bacillati</taxon>
        <taxon>Bacillota</taxon>
        <taxon>Clostridia</taxon>
        <taxon>Lachnospirales</taxon>
        <taxon>Lachnospiraceae</taxon>
        <taxon>Mediterraneibacter</taxon>
    </lineage>
</organism>
<evidence type="ECO:0000256" key="6">
    <source>
        <dbReference type="PIRSR" id="PIRSR600223-1"/>
    </source>
</evidence>
<dbReference type="PANTHER" id="PTHR43390">
    <property type="entry name" value="SIGNAL PEPTIDASE I"/>
    <property type="match status" value="1"/>
</dbReference>
<accession>A0A9D2G9K2</accession>
<dbReference type="EMBL" id="DXAY01000137">
    <property type="protein sequence ID" value="HIZ74755.1"/>
    <property type="molecule type" value="Genomic_DNA"/>
</dbReference>
<feature type="compositionally biased region" description="Basic residues" evidence="8">
    <location>
        <begin position="7"/>
        <end position="21"/>
    </location>
</feature>
<keyword evidence="7" id="KW-1133">Transmembrane helix</keyword>
<feature type="active site" evidence="6">
    <location>
        <position position="125"/>
    </location>
</feature>
<reference evidence="10" key="1">
    <citation type="journal article" date="2021" name="PeerJ">
        <title>Extensive microbial diversity within the chicken gut microbiome revealed by metagenomics and culture.</title>
        <authorList>
            <person name="Gilroy R."/>
            <person name="Ravi A."/>
            <person name="Getino M."/>
            <person name="Pursley I."/>
            <person name="Horton D.L."/>
            <person name="Alikhan N.F."/>
            <person name="Baker D."/>
            <person name="Gharbi K."/>
            <person name="Hall N."/>
            <person name="Watson M."/>
            <person name="Adriaenssens E.M."/>
            <person name="Foster-Nyarko E."/>
            <person name="Jarju S."/>
            <person name="Secka A."/>
            <person name="Antonio M."/>
            <person name="Oren A."/>
            <person name="Chaudhuri R.R."/>
            <person name="La Ragione R."/>
            <person name="Hildebrand F."/>
            <person name="Pallen M.J."/>
        </authorList>
    </citation>
    <scope>NUCLEOTIDE SEQUENCE</scope>
    <source>
        <strain evidence="10">CHK196-3914</strain>
    </source>
</reference>
<dbReference type="Gene3D" id="2.10.109.10">
    <property type="entry name" value="Umud Fragment, subunit A"/>
    <property type="match status" value="1"/>
</dbReference>
<evidence type="ECO:0000256" key="2">
    <source>
        <dbReference type="ARBA" id="ARBA00004401"/>
    </source>
</evidence>
<dbReference type="GO" id="GO:0004252">
    <property type="term" value="F:serine-type endopeptidase activity"/>
    <property type="evidence" value="ECO:0007669"/>
    <property type="project" value="InterPro"/>
</dbReference>
<dbReference type="Proteomes" id="UP000824116">
    <property type="component" value="Unassembled WGS sequence"/>
</dbReference>
<evidence type="ECO:0000313" key="11">
    <source>
        <dbReference type="Proteomes" id="UP000824116"/>
    </source>
</evidence>
<keyword evidence="5 7" id="KW-0378">Hydrolase</keyword>
<dbReference type="GO" id="GO:0005886">
    <property type="term" value="C:plasma membrane"/>
    <property type="evidence" value="ECO:0007669"/>
    <property type="project" value="UniProtKB-SubCell"/>
</dbReference>
<evidence type="ECO:0000256" key="4">
    <source>
        <dbReference type="ARBA" id="ARBA00013208"/>
    </source>
</evidence>
<dbReference type="AlphaFoldDB" id="A0A9D2G9K2"/>
<dbReference type="NCBIfam" id="TIGR02227">
    <property type="entry name" value="sigpep_I_bact"/>
    <property type="match status" value="1"/>
</dbReference>
<proteinExistence type="inferred from homology"/>
<dbReference type="InterPro" id="IPR019758">
    <property type="entry name" value="Pept_S26A_signal_pept_1_CS"/>
</dbReference>
<feature type="transmembrane region" description="Helical" evidence="7">
    <location>
        <begin position="50"/>
        <end position="72"/>
    </location>
</feature>
<keyword evidence="7" id="KW-0645">Protease</keyword>
<dbReference type="Pfam" id="PF10502">
    <property type="entry name" value="Peptidase_S26"/>
    <property type="match status" value="1"/>
</dbReference>
<protein>
    <recommendedName>
        <fullName evidence="4 7">Signal peptidase I</fullName>
        <ecNumber evidence="4 7">3.4.21.89</ecNumber>
    </recommendedName>
</protein>
<sequence>MQDLDFRRKRKKPAHKPRKKSGTGNLRFEDRRQKLRFENGKSRAVNIRELIKWTVEIVLTCLVAVFLVLAFGCRVSNAGDSMSPALENGDIVLVNRFLYNIKDPSRGDVIAFRPNGNENVHYSIKRIVGLPGETVQIVDGNVYIDGEEMKDHIYVSEISYAGIAEEPVELGEEEYFVIGDNAGASDDSRTASIGNVSLDDIYGKVWFAADFGDNFGFVKD</sequence>
<dbReference type="PROSITE" id="PS00761">
    <property type="entry name" value="SPASE_I_3"/>
    <property type="match status" value="1"/>
</dbReference>
<dbReference type="PROSITE" id="PS00760">
    <property type="entry name" value="SPASE_I_2"/>
    <property type="match status" value="1"/>
</dbReference>
<dbReference type="PANTHER" id="PTHR43390:SF1">
    <property type="entry name" value="CHLOROPLAST PROCESSING PEPTIDASE"/>
    <property type="match status" value="1"/>
</dbReference>
<comment type="subcellular location">
    <subcellularLocation>
        <location evidence="2">Cell membrane</location>
        <topology evidence="2">Single-pass type II membrane protein</topology>
    </subcellularLocation>
    <subcellularLocation>
        <location evidence="7">Membrane</location>
        <topology evidence="7">Single-pass type II membrane protein</topology>
    </subcellularLocation>
</comment>
<dbReference type="InterPro" id="IPR036286">
    <property type="entry name" value="LexA/Signal_pep-like_sf"/>
</dbReference>
<dbReference type="PRINTS" id="PR00727">
    <property type="entry name" value="LEADERPTASE"/>
</dbReference>
<dbReference type="GO" id="GO:0006465">
    <property type="term" value="P:signal peptide processing"/>
    <property type="evidence" value="ECO:0007669"/>
    <property type="project" value="InterPro"/>
</dbReference>
<feature type="active site" evidence="6">
    <location>
        <position position="81"/>
    </location>
</feature>
<reference evidence="10" key="2">
    <citation type="submission" date="2021-04" db="EMBL/GenBank/DDBJ databases">
        <authorList>
            <person name="Gilroy R."/>
        </authorList>
    </citation>
    <scope>NUCLEOTIDE SEQUENCE</scope>
    <source>
        <strain evidence="10">CHK196-3914</strain>
    </source>
</reference>
<evidence type="ECO:0000256" key="1">
    <source>
        <dbReference type="ARBA" id="ARBA00000677"/>
    </source>
</evidence>
<dbReference type="InterPro" id="IPR019757">
    <property type="entry name" value="Pept_S26A_signal_pept_1_Lys-AS"/>
</dbReference>
<evidence type="ECO:0000256" key="5">
    <source>
        <dbReference type="ARBA" id="ARBA00022801"/>
    </source>
</evidence>
<name>A0A9D2G9K2_9FIRM</name>
<keyword evidence="7" id="KW-0472">Membrane</keyword>
<comment type="similarity">
    <text evidence="3 7">Belongs to the peptidase S26 family.</text>
</comment>
<feature type="region of interest" description="Disordered" evidence="8">
    <location>
        <begin position="1"/>
        <end position="25"/>
    </location>
</feature>
<comment type="caution">
    <text evidence="10">The sequence shown here is derived from an EMBL/GenBank/DDBJ whole genome shotgun (WGS) entry which is preliminary data.</text>
</comment>
<dbReference type="EC" id="3.4.21.89" evidence="4 7"/>
<evidence type="ECO:0000256" key="8">
    <source>
        <dbReference type="SAM" id="MobiDB-lite"/>
    </source>
</evidence>
<evidence type="ECO:0000259" key="9">
    <source>
        <dbReference type="Pfam" id="PF10502"/>
    </source>
</evidence>
<dbReference type="InterPro" id="IPR019533">
    <property type="entry name" value="Peptidase_S26"/>
</dbReference>
<feature type="domain" description="Peptidase S26" evidence="9">
    <location>
        <begin position="51"/>
        <end position="206"/>
    </location>
</feature>
<dbReference type="GO" id="GO:0009003">
    <property type="term" value="F:signal peptidase activity"/>
    <property type="evidence" value="ECO:0007669"/>
    <property type="project" value="UniProtKB-EC"/>
</dbReference>